<dbReference type="PANTHER" id="PTHR11851:SF49">
    <property type="entry name" value="MITOCHONDRIAL-PROCESSING PEPTIDASE SUBUNIT ALPHA"/>
    <property type="match status" value="1"/>
</dbReference>
<dbReference type="Pfam" id="PF00675">
    <property type="entry name" value="Peptidase_M16"/>
    <property type="match status" value="1"/>
</dbReference>
<keyword evidence="4" id="KW-0809">Transit peptide</keyword>
<dbReference type="FunCoup" id="A0A151Z4U0">
    <property type="interactions" value="89"/>
</dbReference>
<keyword evidence="9" id="KW-1185">Reference proteome</keyword>
<keyword evidence="5" id="KW-0496">Mitochondrion</keyword>
<dbReference type="AlphaFoldDB" id="A0A151Z4U0"/>
<dbReference type="SUPFAM" id="SSF63411">
    <property type="entry name" value="LuxS/MPP-like metallohydrolase"/>
    <property type="match status" value="2"/>
</dbReference>
<dbReference type="InterPro" id="IPR050361">
    <property type="entry name" value="MPP/UQCRC_Complex"/>
</dbReference>
<dbReference type="FunFam" id="3.30.830.10:FF:000039">
    <property type="entry name" value="Ubiquinol-cytochrome c reductase core subunit 2"/>
    <property type="match status" value="1"/>
</dbReference>
<dbReference type="InterPro" id="IPR011249">
    <property type="entry name" value="Metalloenz_LuxS/M16"/>
</dbReference>
<dbReference type="PANTHER" id="PTHR11851">
    <property type="entry name" value="METALLOPROTEASE"/>
    <property type="match status" value="1"/>
</dbReference>
<proteinExistence type="inferred from homology"/>
<evidence type="ECO:0000313" key="8">
    <source>
        <dbReference type="EMBL" id="KYQ88961.1"/>
    </source>
</evidence>
<name>A0A151Z4U0_TIELA</name>
<dbReference type="GO" id="GO:0046872">
    <property type="term" value="F:metal ion binding"/>
    <property type="evidence" value="ECO:0007669"/>
    <property type="project" value="InterPro"/>
</dbReference>
<dbReference type="EMBL" id="LODT01000046">
    <property type="protein sequence ID" value="KYQ88961.1"/>
    <property type="molecule type" value="Genomic_DNA"/>
</dbReference>
<dbReference type="Proteomes" id="UP000076078">
    <property type="component" value="Unassembled WGS sequence"/>
</dbReference>
<comment type="similarity">
    <text evidence="3">Belongs to the peptidase M16 family.</text>
</comment>
<sequence length="464" mass="50508">MLSKGKLIYNSAVRFYSTQKVNTTFTSSFQESKRIVESSTLKNGMKVVSLTGGYSGPAVSLGLYIKSGSRNETQETAGIHQFLKNLVFQSNQDKIHLEVQREIESIGSQAYTQASRDSLLISTQSLPTYSKQMLTSLASITNPALPFHEVRDTSSVVQEETEAYQHDITTQLFEKLHQQAFRGKTLGRPLVAPSDNIDNICQQTVTSFVDQIYNPQNFVLVSVGVDHSELVKEADSLHFGRTSTSNANVKINSESAKYIGGESLEYATGNTHVVLGFEGTSHKNTKDLAAFTVLQQLLGVSVPKLAIGNGRSSRLFSLVGNNKDLQQAESFNLTYGDSGLFGLYVETESGDVSKALSLVSSELLAAAKQQSAEELSRAKATARTAALGQADQRSSALEFIGKQALYQQDKILTPLEFAEEISKVTSDDIKRVAKKLLSSKPSLVVVGNISNVPTLEEISSNLKL</sequence>
<evidence type="ECO:0000256" key="2">
    <source>
        <dbReference type="ARBA" id="ARBA00004173"/>
    </source>
</evidence>
<comment type="subcellular location">
    <subcellularLocation>
        <location evidence="2">Mitochondrion</location>
    </subcellularLocation>
</comment>
<dbReference type="InParanoid" id="A0A151Z4U0"/>
<dbReference type="STRING" id="361077.A0A151Z4U0"/>
<gene>
    <name evidence="8" type="ORF">DLAC_10549</name>
</gene>
<evidence type="ECO:0000259" key="6">
    <source>
        <dbReference type="Pfam" id="PF00675"/>
    </source>
</evidence>
<dbReference type="GO" id="GO:0006627">
    <property type="term" value="P:protein processing involved in protein targeting to mitochondrion"/>
    <property type="evidence" value="ECO:0007669"/>
    <property type="project" value="TreeGrafter"/>
</dbReference>
<organism evidence="8 9">
    <name type="scientific">Tieghemostelium lacteum</name>
    <name type="common">Slime mold</name>
    <name type="synonym">Dictyostelium lacteum</name>
    <dbReference type="NCBI Taxonomy" id="361077"/>
    <lineage>
        <taxon>Eukaryota</taxon>
        <taxon>Amoebozoa</taxon>
        <taxon>Evosea</taxon>
        <taxon>Eumycetozoa</taxon>
        <taxon>Dictyostelia</taxon>
        <taxon>Dictyosteliales</taxon>
        <taxon>Raperosteliaceae</taxon>
        <taxon>Tieghemostelium</taxon>
    </lineage>
</organism>
<evidence type="ECO:0000256" key="1">
    <source>
        <dbReference type="ARBA" id="ARBA00002123"/>
    </source>
</evidence>
<feature type="domain" description="Peptidase M16 C-terminal" evidence="7">
    <location>
        <begin position="203"/>
        <end position="380"/>
    </location>
</feature>
<protein>
    <submittedName>
        <fullName evidence="8">Peptidase M16 family protein</fullName>
    </submittedName>
</protein>
<dbReference type="GO" id="GO:0005739">
    <property type="term" value="C:mitochondrion"/>
    <property type="evidence" value="ECO:0007669"/>
    <property type="project" value="UniProtKB-SubCell"/>
</dbReference>
<evidence type="ECO:0000313" key="9">
    <source>
        <dbReference type="Proteomes" id="UP000076078"/>
    </source>
</evidence>
<reference evidence="8 9" key="1">
    <citation type="submission" date="2015-12" db="EMBL/GenBank/DDBJ databases">
        <title>Dictyostelia acquired genes for synthesis and detection of signals that induce cell-type specialization by lateral gene transfer from prokaryotes.</title>
        <authorList>
            <person name="Gloeckner G."/>
            <person name="Schaap P."/>
        </authorList>
    </citation>
    <scope>NUCLEOTIDE SEQUENCE [LARGE SCALE GENOMIC DNA]</scope>
    <source>
        <strain evidence="8 9">TK</strain>
    </source>
</reference>
<evidence type="ECO:0000256" key="4">
    <source>
        <dbReference type="ARBA" id="ARBA00022946"/>
    </source>
</evidence>
<dbReference type="GO" id="GO:0045335">
    <property type="term" value="C:phagocytic vesicle"/>
    <property type="evidence" value="ECO:0007669"/>
    <property type="project" value="TreeGrafter"/>
</dbReference>
<evidence type="ECO:0000256" key="3">
    <source>
        <dbReference type="ARBA" id="ARBA00007261"/>
    </source>
</evidence>
<accession>A0A151Z4U0</accession>
<dbReference type="InterPro" id="IPR007863">
    <property type="entry name" value="Peptidase_M16_C"/>
</dbReference>
<dbReference type="Gene3D" id="3.30.830.10">
    <property type="entry name" value="Metalloenzyme, LuxS/M16 peptidase-like"/>
    <property type="match status" value="2"/>
</dbReference>
<feature type="domain" description="Peptidase M16 N-terminal" evidence="6">
    <location>
        <begin position="56"/>
        <end position="193"/>
    </location>
</feature>
<dbReference type="InterPro" id="IPR011765">
    <property type="entry name" value="Pept_M16_N"/>
</dbReference>
<comment type="caution">
    <text evidence="8">The sequence shown here is derived from an EMBL/GenBank/DDBJ whole genome shotgun (WGS) entry which is preliminary data.</text>
</comment>
<evidence type="ECO:0000256" key="5">
    <source>
        <dbReference type="ARBA" id="ARBA00023128"/>
    </source>
</evidence>
<dbReference type="OrthoDB" id="6369905at2759"/>
<comment type="function">
    <text evidence="1">Substrate recognition and binding subunit of the essential mitochondrial processing protease (MPP), which cleaves the mitochondrial sequence off newly imported precursors proteins.</text>
</comment>
<dbReference type="Pfam" id="PF05193">
    <property type="entry name" value="Peptidase_M16_C"/>
    <property type="match status" value="1"/>
</dbReference>
<dbReference type="OMA" id="APKFALY"/>
<dbReference type="GO" id="GO:0016020">
    <property type="term" value="C:membrane"/>
    <property type="evidence" value="ECO:0007669"/>
    <property type="project" value="UniProtKB-ARBA"/>
</dbReference>
<dbReference type="FunFam" id="3.30.830.10:FF:000021">
    <property type="entry name" value="Cytochrome b-c1 complex subunit 2"/>
    <property type="match status" value="1"/>
</dbReference>
<evidence type="ECO:0000259" key="7">
    <source>
        <dbReference type="Pfam" id="PF05193"/>
    </source>
</evidence>